<organism evidence="9 10">
    <name type="scientific">Decorospora gaudefroyi</name>
    <dbReference type="NCBI Taxonomy" id="184978"/>
    <lineage>
        <taxon>Eukaryota</taxon>
        <taxon>Fungi</taxon>
        <taxon>Dikarya</taxon>
        <taxon>Ascomycota</taxon>
        <taxon>Pezizomycotina</taxon>
        <taxon>Dothideomycetes</taxon>
        <taxon>Pleosporomycetidae</taxon>
        <taxon>Pleosporales</taxon>
        <taxon>Pleosporineae</taxon>
        <taxon>Pleosporaceae</taxon>
        <taxon>Decorospora</taxon>
    </lineage>
</organism>
<feature type="compositionally biased region" description="Basic and acidic residues" evidence="5">
    <location>
        <begin position="369"/>
        <end position="383"/>
    </location>
</feature>
<feature type="transmembrane region" description="Helical" evidence="6">
    <location>
        <begin position="213"/>
        <end position="229"/>
    </location>
</feature>
<evidence type="ECO:0000256" key="4">
    <source>
        <dbReference type="ARBA" id="ARBA00023136"/>
    </source>
</evidence>
<feature type="compositionally biased region" description="Polar residues" evidence="5">
    <location>
        <begin position="399"/>
        <end position="411"/>
    </location>
</feature>
<evidence type="ECO:0000256" key="1">
    <source>
        <dbReference type="ARBA" id="ARBA00004141"/>
    </source>
</evidence>
<feature type="compositionally biased region" description="Basic and acidic residues" evidence="5">
    <location>
        <begin position="652"/>
        <end position="665"/>
    </location>
</feature>
<keyword evidence="10" id="KW-1185">Reference proteome</keyword>
<feature type="region of interest" description="Disordered" evidence="5">
    <location>
        <begin position="31"/>
        <end position="123"/>
    </location>
</feature>
<feature type="compositionally biased region" description="Low complexity" evidence="5">
    <location>
        <begin position="82"/>
        <end position="106"/>
    </location>
</feature>
<feature type="transmembrane region" description="Helical" evidence="6">
    <location>
        <begin position="127"/>
        <end position="148"/>
    </location>
</feature>
<feature type="chain" id="PRO_5025403798" description="TM7S3/TM198-like domain-containing protein" evidence="7">
    <location>
        <begin position="24"/>
        <end position="1064"/>
    </location>
</feature>
<feature type="signal peptide" evidence="7">
    <location>
        <begin position="1"/>
        <end position="23"/>
    </location>
</feature>
<keyword evidence="4 6" id="KW-0472">Membrane</keyword>
<feature type="region of interest" description="Disordered" evidence="5">
    <location>
        <begin position="463"/>
        <end position="553"/>
    </location>
</feature>
<name>A0A6A5KC10_9PLEO</name>
<feature type="compositionally biased region" description="Polar residues" evidence="5">
    <location>
        <begin position="810"/>
        <end position="848"/>
    </location>
</feature>
<feature type="region of interest" description="Disordered" evidence="5">
    <location>
        <begin position="920"/>
        <end position="980"/>
    </location>
</feature>
<feature type="domain" description="TM7S3/TM198-like" evidence="8">
    <location>
        <begin position="135"/>
        <end position="338"/>
    </location>
</feature>
<evidence type="ECO:0000313" key="9">
    <source>
        <dbReference type="EMBL" id="KAF1832797.1"/>
    </source>
</evidence>
<dbReference type="GO" id="GO:0016020">
    <property type="term" value="C:membrane"/>
    <property type="evidence" value="ECO:0007669"/>
    <property type="project" value="UniProtKB-SubCell"/>
</dbReference>
<keyword evidence="2 6" id="KW-0812">Transmembrane</keyword>
<feature type="compositionally biased region" description="Pro residues" evidence="5">
    <location>
        <begin position="503"/>
        <end position="512"/>
    </location>
</feature>
<dbReference type="InterPro" id="IPR025256">
    <property type="entry name" value="TM7S3/TM198-like_dom"/>
</dbReference>
<dbReference type="EMBL" id="ML975331">
    <property type="protein sequence ID" value="KAF1832797.1"/>
    <property type="molecule type" value="Genomic_DNA"/>
</dbReference>
<feature type="region of interest" description="Disordered" evidence="5">
    <location>
        <begin position="767"/>
        <end position="871"/>
    </location>
</feature>
<dbReference type="Pfam" id="PF13886">
    <property type="entry name" value="TM7S3_TM198"/>
    <property type="match status" value="1"/>
</dbReference>
<dbReference type="PANTHER" id="PTHR39469:SF1">
    <property type="entry name" value="DUF4203 DOMAIN-CONTAINING PROTEIN"/>
    <property type="match status" value="1"/>
</dbReference>
<dbReference type="OrthoDB" id="102260at2759"/>
<comment type="subcellular location">
    <subcellularLocation>
        <location evidence="1">Membrane</location>
        <topology evidence="1">Multi-pass membrane protein</topology>
    </subcellularLocation>
</comment>
<feature type="compositionally biased region" description="Polar residues" evidence="5">
    <location>
        <begin position="924"/>
        <end position="947"/>
    </location>
</feature>
<keyword evidence="3 6" id="KW-1133">Transmembrane helix</keyword>
<feature type="compositionally biased region" description="Polar residues" evidence="5">
    <location>
        <begin position="602"/>
        <end position="611"/>
    </location>
</feature>
<evidence type="ECO:0000256" key="2">
    <source>
        <dbReference type="ARBA" id="ARBA00022692"/>
    </source>
</evidence>
<protein>
    <recommendedName>
        <fullName evidence="8">TM7S3/TM198-like domain-containing protein</fullName>
    </recommendedName>
</protein>
<reference evidence="9" key="1">
    <citation type="submission" date="2020-01" db="EMBL/GenBank/DDBJ databases">
        <authorList>
            <consortium name="DOE Joint Genome Institute"/>
            <person name="Haridas S."/>
            <person name="Albert R."/>
            <person name="Binder M."/>
            <person name="Bloem J."/>
            <person name="Labutti K."/>
            <person name="Salamov A."/>
            <person name="Andreopoulos B."/>
            <person name="Baker S.E."/>
            <person name="Barry K."/>
            <person name="Bills G."/>
            <person name="Bluhm B.H."/>
            <person name="Cannon C."/>
            <person name="Castanera R."/>
            <person name="Culley D.E."/>
            <person name="Daum C."/>
            <person name="Ezra D."/>
            <person name="Gonzalez J.B."/>
            <person name="Henrissat B."/>
            <person name="Kuo A."/>
            <person name="Liang C."/>
            <person name="Lipzen A."/>
            <person name="Lutzoni F."/>
            <person name="Magnuson J."/>
            <person name="Mondo S."/>
            <person name="Nolan M."/>
            <person name="Ohm R."/>
            <person name="Pangilinan J."/>
            <person name="Park H.-J."/>
            <person name="Ramirez L."/>
            <person name="Alfaro M."/>
            <person name="Sun H."/>
            <person name="Tritt A."/>
            <person name="Yoshinaga Y."/>
            <person name="Zwiers L.-H."/>
            <person name="Turgeon B.G."/>
            <person name="Goodwin S.B."/>
            <person name="Spatafora J.W."/>
            <person name="Crous P.W."/>
            <person name="Grigoriev I.V."/>
        </authorList>
    </citation>
    <scope>NUCLEOTIDE SEQUENCE</scope>
    <source>
        <strain evidence="9">P77</strain>
    </source>
</reference>
<feature type="transmembrane region" description="Helical" evidence="6">
    <location>
        <begin position="184"/>
        <end position="206"/>
    </location>
</feature>
<feature type="region of interest" description="Disordered" evidence="5">
    <location>
        <begin position="599"/>
        <end position="746"/>
    </location>
</feature>
<evidence type="ECO:0000256" key="6">
    <source>
        <dbReference type="SAM" id="Phobius"/>
    </source>
</evidence>
<proteinExistence type="predicted"/>
<evidence type="ECO:0000259" key="8">
    <source>
        <dbReference type="Pfam" id="PF13886"/>
    </source>
</evidence>
<feature type="compositionally biased region" description="Polar residues" evidence="5">
    <location>
        <begin position="43"/>
        <end position="61"/>
    </location>
</feature>
<dbReference type="Proteomes" id="UP000800040">
    <property type="component" value="Unassembled WGS sequence"/>
</dbReference>
<keyword evidence="7" id="KW-0732">Signal</keyword>
<feature type="region of interest" description="Disordered" evidence="5">
    <location>
        <begin position="353"/>
        <end position="413"/>
    </location>
</feature>
<evidence type="ECO:0000256" key="5">
    <source>
        <dbReference type="SAM" id="MobiDB-lite"/>
    </source>
</evidence>
<evidence type="ECO:0000256" key="3">
    <source>
        <dbReference type="ARBA" id="ARBA00022989"/>
    </source>
</evidence>
<feature type="transmembrane region" description="Helical" evidence="6">
    <location>
        <begin position="155"/>
        <end position="178"/>
    </location>
</feature>
<gene>
    <name evidence="9" type="ORF">BDW02DRAFT_410562</name>
</gene>
<feature type="transmembrane region" description="Helical" evidence="6">
    <location>
        <begin position="235"/>
        <end position="256"/>
    </location>
</feature>
<feature type="transmembrane region" description="Helical" evidence="6">
    <location>
        <begin position="268"/>
        <end position="291"/>
    </location>
</feature>
<feature type="compositionally biased region" description="Basic and acidic residues" evidence="5">
    <location>
        <begin position="538"/>
        <end position="553"/>
    </location>
</feature>
<accession>A0A6A5KC10</accession>
<evidence type="ECO:0000256" key="7">
    <source>
        <dbReference type="SAM" id="SignalP"/>
    </source>
</evidence>
<dbReference type="PANTHER" id="PTHR39469">
    <property type="entry name" value="CHROMOSOME 1, WHOLE GENOME SHOTGUN SEQUENCE"/>
    <property type="match status" value="1"/>
</dbReference>
<sequence>MRVSHRYLLLCFVLVLCLQLAVAAPHAAVRRQEDNPSDDAPTPTAQNSASQPSSATSEPTGTSSSRTESDRASSTVASSVRPSDSATSTITSDASSTTASDEPSPTGSADGDAESDSRGPLPINPTLTPAMGISGVILLITGLAYAIIGIKNQWVYISGSAAYLSALAVTVLIVYLMNPPVSNAIQGAFLVAAFFTGLFFGVLSLVFSDITEGFGCALGGFCLSMWFLSLKDGGLITSGTGRSIFIGSMAAAGYSLSFSHYTRNYGLIASIAFSGATAAILGIDCLAGSGWKEFWLYLWNLNDDVFPLNTNTYPVTKNMKAELAGVVIIAVVGVISQMRVWKLVKEHRAKSAAQQLERQQDQDREEEELGRKIEDNFQKERAQWEATYGGKSIPESSKRSSITSPKGSTSIQEKEVYGHDSLEMVNMSRSGVMRTTTDDTMPGSTVTIGVLKDDAIRQIDAQGNPIPHADLDNGSEIDDKALPEAPADATRPVMAKRNSLRPCAPPPPPAVVPLPFKVPNEDDLRSDDDNASLSPEPETGHDSHEHRSLSKRISDVSFMRQRISRDVGASREALMSTQRIDDDQASSLAATLDDDHDALSIRQLSRPQSPIGTERDTDLAGSGITKQRVHTLPTEEVVTGEKAKVQVPGHATQKERIGDTSHRQGADSPLGKDAISLTPSTEPKADQSHKKRSLMRDSGIQADTVIPSSEGSSADRRSKSGPSEALSHGSQTENAESYGASLKDGALPERLSKVALSYRTNEWAKHLEAADKPDYEDMFLPADGSEEKPAPVSEELVAPLSGNKRDSRRTSAGSRLQRNSSNGLQRNMSSFSQDSLVNQRSYTQSPPAASSGGLPRTNSGTRLDVLSPLPKGTLLNKRESLIKNRASSLSLTPHTSSTSLLVERKNEEDMTLAQRRSLLQQQQPVSDTLQHQTPISSQRKAPPSSSEKWQKKGWAGKGAPPGFDSHQPKRTTSSQSDQKREQLYAGWRDSMRDVTPPQTAGYIAEQQRMALINERRQKEMEKQQREMMQQQRASQMDSMMRSGAMMDAHREAMRKMQANANKRI</sequence>
<dbReference type="AlphaFoldDB" id="A0A6A5KC10"/>
<evidence type="ECO:0000313" key="10">
    <source>
        <dbReference type="Proteomes" id="UP000800040"/>
    </source>
</evidence>